<dbReference type="AlphaFoldDB" id="A0A494TBX1"/>
<proteinExistence type="predicted"/>
<accession>A0A494TBX1</accession>
<evidence type="ECO:0000313" key="1">
    <source>
        <dbReference type="EMBL" id="AYJ84744.1"/>
    </source>
</evidence>
<name>A0A494TBX1_SPHPE</name>
<sequence>MTALTELTKHLRPGQVYRRKDLARWSTSVDRHLKQLLTEGRLEKVAGGLYMAPRKTRFGSAPAKPEKLVKSFLGDDRFLMVSPSAFNGLGVGTTQLHNEPVVYNRKRHGRYKLDGRTYDFRMRSTVPAQLSQEVLLVDLLHNLNRLPEDTADVLPRALKRAEAMDKKRLARAVRDFGSARAERLLASVLHTVPA</sequence>
<keyword evidence="2" id="KW-1185">Reference proteome</keyword>
<evidence type="ECO:0000313" key="2">
    <source>
        <dbReference type="Proteomes" id="UP000276254"/>
    </source>
</evidence>
<dbReference type="RefSeq" id="WP_121150619.1">
    <property type="nucleotide sequence ID" value="NZ_CP032827.1"/>
</dbReference>
<dbReference type="KEGG" id="spha:D3Y57_00865"/>
<protein>
    <recommendedName>
        <fullName evidence="3">Transcriptional regulator, AbiEi antitoxin, Type IV TA system</fullName>
    </recommendedName>
</protein>
<evidence type="ECO:0008006" key="3">
    <source>
        <dbReference type="Google" id="ProtNLM"/>
    </source>
</evidence>
<keyword evidence="1" id="KW-0614">Plasmid</keyword>
<dbReference type="GeneID" id="39491198"/>
<reference evidence="1 2" key="1">
    <citation type="submission" date="2018-09" db="EMBL/GenBank/DDBJ databases">
        <title>Sphingomonas peninsula sp. nov., isolated from fildes peninsula, Antarctic soil.</title>
        <authorList>
            <person name="Yingchao G."/>
        </authorList>
    </citation>
    <scope>NUCLEOTIDE SEQUENCE [LARGE SCALE GENOMIC DNA]</scope>
    <source>
        <strain evidence="1 2">YZ-8</strain>
        <plasmid evidence="1 2">unnamed2</plasmid>
    </source>
</reference>
<dbReference type="OrthoDB" id="583588at2"/>
<geneLocation type="plasmid" evidence="1">
    <name>unnamed2</name>
</geneLocation>
<gene>
    <name evidence="1" type="ORF">D3Y57_00865</name>
</gene>
<dbReference type="EMBL" id="CP032827">
    <property type="protein sequence ID" value="AYJ84744.1"/>
    <property type="molecule type" value="Genomic_DNA"/>
</dbReference>
<dbReference type="Proteomes" id="UP000276254">
    <property type="component" value="Plasmid unnamed2"/>
</dbReference>
<organism evidence="1 2">
    <name type="scientific">Sphingomonas paeninsulae</name>
    <dbReference type="NCBI Taxonomy" id="2319844"/>
    <lineage>
        <taxon>Bacteria</taxon>
        <taxon>Pseudomonadati</taxon>
        <taxon>Pseudomonadota</taxon>
        <taxon>Alphaproteobacteria</taxon>
        <taxon>Sphingomonadales</taxon>
        <taxon>Sphingomonadaceae</taxon>
        <taxon>Sphingomonas</taxon>
    </lineage>
</organism>